<feature type="region of interest" description="Disordered" evidence="10">
    <location>
        <begin position="298"/>
        <end position="423"/>
    </location>
</feature>
<feature type="domain" description="Sec20 C-terminal" evidence="11">
    <location>
        <begin position="161"/>
        <end position="250"/>
    </location>
</feature>
<keyword evidence="6" id="KW-1133">Transmembrane helix</keyword>
<dbReference type="GO" id="GO:0031201">
    <property type="term" value="C:SNARE complex"/>
    <property type="evidence" value="ECO:0007669"/>
    <property type="project" value="TreeGrafter"/>
</dbReference>
<dbReference type="GeneID" id="54420824"/>
<evidence type="ECO:0000313" key="13">
    <source>
        <dbReference type="Proteomes" id="UP000504638"/>
    </source>
</evidence>
<proteinExistence type="inferred from homology"/>
<keyword evidence="4" id="KW-0256">Endoplasmic reticulum</keyword>
<feature type="region of interest" description="Disordered" evidence="10">
    <location>
        <begin position="120"/>
        <end position="160"/>
    </location>
</feature>
<evidence type="ECO:0000256" key="2">
    <source>
        <dbReference type="ARBA" id="ARBA00022448"/>
    </source>
</evidence>
<keyword evidence="7" id="KW-0175">Coiled coil</keyword>
<gene>
    <name evidence="12 14" type="ORF">P152DRAFT_462025</name>
</gene>
<evidence type="ECO:0000256" key="1">
    <source>
        <dbReference type="ARBA" id="ARBA00004163"/>
    </source>
</evidence>
<dbReference type="Proteomes" id="UP000504638">
    <property type="component" value="Unplaced"/>
</dbReference>
<organism evidence="12">
    <name type="scientific">Eremomyces bilateralis CBS 781.70</name>
    <dbReference type="NCBI Taxonomy" id="1392243"/>
    <lineage>
        <taxon>Eukaryota</taxon>
        <taxon>Fungi</taxon>
        <taxon>Dikarya</taxon>
        <taxon>Ascomycota</taxon>
        <taxon>Pezizomycotina</taxon>
        <taxon>Dothideomycetes</taxon>
        <taxon>Dothideomycetes incertae sedis</taxon>
        <taxon>Eremomycetales</taxon>
        <taxon>Eremomycetaceae</taxon>
        <taxon>Eremomyces</taxon>
    </lineage>
</organism>
<keyword evidence="3" id="KW-0812">Transmembrane</keyword>
<feature type="compositionally biased region" description="Basic and acidic residues" evidence="10">
    <location>
        <begin position="120"/>
        <end position="131"/>
    </location>
</feature>
<keyword evidence="2" id="KW-0813">Transport</keyword>
<dbReference type="PANTHER" id="PTHR12825">
    <property type="entry name" value="BNIP1-RELATED"/>
    <property type="match status" value="1"/>
</dbReference>
<dbReference type="AlphaFoldDB" id="A0A6G1FTI3"/>
<reference evidence="14" key="3">
    <citation type="submission" date="2025-04" db="UniProtKB">
        <authorList>
            <consortium name="RefSeq"/>
        </authorList>
    </citation>
    <scope>IDENTIFICATION</scope>
    <source>
        <strain evidence="14">CBS 781.70</strain>
    </source>
</reference>
<comment type="similarity">
    <text evidence="9">Belongs to the SEC20 family.</text>
</comment>
<dbReference type="InterPro" id="IPR005606">
    <property type="entry name" value="Sec20"/>
</dbReference>
<evidence type="ECO:0000256" key="5">
    <source>
        <dbReference type="ARBA" id="ARBA00022892"/>
    </source>
</evidence>
<evidence type="ECO:0000313" key="14">
    <source>
        <dbReference type="RefSeq" id="XP_033530602.1"/>
    </source>
</evidence>
<evidence type="ECO:0000256" key="3">
    <source>
        <dbReference type="ARBA" id="ARBA00022692"/>
    </source>
</evidence>
<reference evidence="12 14" key="1">
    <citation type="submission" date="2020-01" db="EMBL/GenBank/DDBJ databases">
        <authorList>
            <consortium name="DOE Joint Genome Institute"/>
            <person name="Haridas S."/>
            <person name="Albert R."/>
            <person name="Binder M."/>
            <person name="Bloem J."/>
            <person name="Labutti K."/>
            <person name="Salamov A."/>
            <person name="Andreopoulos B."/>
            <person name="Baker S.E."/>
            <person name="Barry K."/>
            <person name="Bills G."/>
            <person name="Bluhm B.H."/>
            <person name="Cannon C."/>
            <person name="Castanera R."/>
            <person name="Culley D.E."/>
            <person name="Daum C."/>
            <person name="Ezra D."/>
            <person name="Gonzalez J.B."/>
            <person name="Henrissat B."/>
            <person name="Kuo A."/>
            <person name="Liang C."/>
            <person name="Lipzen A."/>
            <person name="Lutzoni F."/>
            <person name="Magnuson J."/>
            <person name="Mondo S."/>
            <person name="Nolan M."/>
            <person name="Ohm R."/>
            <person name="Pangilinan J."/>
            <person name="Park H.-J."/>
            <person name="Ramirez L."/>
            <person name="Alfaro M."/>
            <person name="Sun H."/>
            <person name="Tritt A."/>
            <person name="Yoshinaga Y."/>
            <person name="Zwiers L.-H."/>
            <person name="Turgeon B.G."/>
            <person name="Goodwin S.B."/>
            <person name="Spatafora J.W."/>
            <person name="Crous P.W."/>
            <person name="Grigoriev I.V."/>
        </authorList>
    </citation>
    <scope>NUCLEOTIDE SEQUENCE</scope>
    <source>
        <strain evidence="12 14">CBS 781.70</strain>
    </source>
</reference>
<keyword evidence="8" id="KW-0472">Membrane</keyword>
<comment type="subcellular location">
    <subcellularLocation>
        <location evidence="1">Endoplasmic reticulum membrane</location>
        <topology evidence="1">Single-pass type IV membrane protein</topology>
    </subcellularLocation>
</comment>
<reference evidence="14" key="2">
    <citation type="submission" date="2020-04" db="EMBL/GenBank/DDBJ databases">
        <authorList>
            <consortium name="NCBI Genome Project"/>
        </authorList>
    </citation>
    <scope>NUCLEOTIDE SEQUENCE</scope>
    <source>
        <strain evidence="14">CBS 781.70</strain>
    </source>
</reference>
<evidence type="ECO:0000256" key="8">
    <source>
        <dbReference type="ARBA" id="ARBA00023136"/>
    </source>
</evidence>
<dbReference type="GO" id="GO:0006890">
    <property type="term" value="P:retrograde vesicle-mediated transport, Golgi to endoplasmic reticulum"/>
    <property type="evidence" value="ECO:0007669"/>
    <property type="project" value="InterPro"/>
</dbReference>
<dbReference type="PANTHER" id="PTHR12825:SF0">
    <property type="entry name" value="VESICLE TRANSPORT PROTEIN SEC20"/>
    <property type="match status" value="1"/>
</dbReference>
<dbReference type="GO" id="GO:0005484">
    <property type="term" value="F:SNAP receptor activity"/>
    <property type="evidence" value="ECO:0007669"/>
    <property type="project" value="InterPro"/>
</dbReference>
<feature type="compositionally biased region" description="Low complexity" evidence="10">
    <location>
        <begin position="354"/>
        <end position="366"/>
    </location>
</feature>
<feature type="compositionally biased region" description="Basic and acidic residues" evidence="10">
    <location>
        <begin position="381"/>
        <end position="392"/>
    </location>
</feature>
<keyword evidence="13" id="KW-1185">Reference proteome</keyword>
<protein>
    <recommendedName>
        <fullName evidence="11">Sec20 C-terminal domain-containing protein</fullName>
    </recommendedName>
</protein>
<dbReference type="Pfam" id="PF03908">
    <property type="entry name" value="Sec20"/>
    <property type="match status" value="1"/>
</dbReference>
<sequence>MLSTWQAICTNLDARLQTLIDSNKETLHLVHRLNKLGPQPRTALRPDIVDRLKRNEEHLDLVGQDVEDLPGAVREGPHSRETPVSREKARLESLVARSREDLKSTRSQFRRAQLQALRNDEIARKKEREQRFAITPDVPTSNRPRRGHERQPHEDARVTAQSEVTDALQRTLELMQSEVERSRASQEVFEQSSRDLRGLAENYTDLDSLLSSSSTLLKSLLRTSKTDSWYLQTTFYLLLGTVLWLVFRRLLWSPIYWLCLQPLFLLLRLSSYLLSASGILGSAQSSSIAVSSPSSSLIVKPSATEGLPHLRRDQDPQPFMRAGAGGYGAKDPEDPSVRGSMSQRVGQMAEKSRQQQGGQAGAQVQAEPVRRADGTVLQDSDEPRNPKKRVMEEPPEGQAEKQGQQEGQEQAGQAGQARKKDEL</sequence>
<name>A0A6G1FTI3_9PEZI</name>
<evidence type="ECO:0000259" key="11">
    <source>
        <dbReference type="Pfam" id="PF03908"/>
    </source>
</evidence>
<dbReference type="GO" id="GO:0005789">
    <property type="term" value="C:endoplasmic reticulum membrane"/>
    <property type="evidence" value="ECO:0007669"/>
    <property type="project" value="UniProtKB-SubCell"/>
</dbReference>
<accession>A0A6G1FTI3</accession>
<evidence type="ECO:0000256" key="4">
    <source>
        <dbReference type="ARBA" id="ARBA00022824"/>
    </source>
</evidence>
<evidence type="ECO:0000313" key="12">
    <source>
        <dbReference type="EMBL" id="KAF1808971.1"/>
    </source>
</evidence>
<evidence type="ECO:0000256" key="10">
    <source>
        <dbReference type="SAM" id="MobiDB-lite"/>
    </source>
</evidence>
<evidence type="ECO:0000256" key="7">
    <source>
        <dbReference type="ARBA" id="ARBA00023054"/>
    </source>
</evidence>
<keyword evidence="5" id="KW-0931">ER-Golgi transport</keyword>
<feature type="compositionally biased region" description="Low complexity" evidence="10">
    <location>
        <begin position="396"/>
        <end position="416"/>
    </location>
</feature>
<dbReference type="EMBL" id="ML975177">
    <property type="protein sequence ID" value="KAF1808971.1"/>
    <property type="molecule type" value="Genomic_DNA"/>
</dbReference>
<dbReference type="InterPro" id="IPR056173">
    <property type="entry name" value="Sec20_C"/>
</dbReference>
<dbReference type="RefSeq" id="XP_033530602.1">
    <property type="nucleotide sequence ID" value="XM_033680254.1"/>
</dbReference>
<dbReference type="OrthoDB" id="46868at2759"/>
<evidence type="ECO:0000256" key="9">
    <source>
        <dbReference type="ARBA" id="ARBA00037934"/>
    </source>
</evidence>
<evidence type="ECO:0000256" key="6">
    <source>
        <dbReference type="ARBA" id="ARBA00022989"/>
    </source>
</evidence>